<keyword evidence="2" id="KW-1133">Transmembrane helix</keyword>
<dbReference type="InParanoid" id="A2DIS5"/>
<dbReference type="VEuPathDB" id="TrichDB:TVAG_432840"/>
<keyword evidence="2" id="KW-0472">Membrane</keyword>
<accession>A2DIS5</accession>
<keyword evidence="1" id="KW-0175">Coiled coil</keyword>
<dbReference type="OrthoDB" id="10534626at2759"/>
<evidence type="ECO:0000256" key="1">
    <source>
        <dbReference type="SAM" id="Coils"/>
    </source>
</evidence>
<feature type="coiled-coil region" evidence="1">
    <location>
        <begin position="381"/>
        <end position="439"/>
    </location>
</feature>
<evidence type="ECO:0000313" key="3">
    <source>
        <dbReference type="EMBL" id="EAY19688.1"/>
    </source>
</evidence>
<organism evidence="3 4">
    <name type="scientific">Trichomonas vaginalis (strain ATCC PRA-98 / G3)</name>
    <dbReference type="NCBI Taxonomy" id="412133"/>
    <lineage>
        <taxon>Eukaryota</taxon>
        <taxon>Metamonada</taxon>
        <taxon>Parabasalia</taxon>
        <taxon>Trichomonadida</taxon>
        <taxon>Trichomonadidae</taxon>
        <taxon>Trichomonas</taxon>
    </lineage>
</organism>
<reference evidence="3" key="2">
    <citation type="journal article" date="2007" name="Science">
        <title>Draft genome sequence of the sexually transmitted pathogen Trichomonas vaginalis.</title>
        <authorList>
            <person name="Carlton J.M."/>
            <person name="Hirt R.P."/>
            <person name="Silva J.C."/>
            <person name="Delcher A.L."/>
            <person name="Schatz M."/>
            <person name="Zhao Q."/>
            <person name="Wortman J.R."/>
            <person name="Bidwell S.L."/>
            <person name="Alsmark U.C.M."/>
            <person name="Besteiro S."/>
            <person name="Sicheritz-Ponten T."/>
            <person name="Noel C.J."/>
            <person name="Dacks J.B."/>
            <person name="Foster P.G."/>
            <person name="Simillion C."/>
            <person name="Van de Peer Y."/>
            <person name="Miranda-Saavedra D."/>
            <person name="Barton G.J."/>
            <person name="Westrop G.D."/>
            <person name="Mueller S."/>
            <person name="Dessi D."/>
            <person name="Fiori P.L."/>
            <person name="Ren Q."/>
            <person name="Paulsen I."/>
            <person name="Zhang H."/>
            <person name="Bastida-Corcuera F.D."/>
            <person name="Simoes-Barbosa A."/>
            <person name="Brown M.T."/>
            <person name="Hayes R.D."/>
            <person name="Mukherjee M."/>
            <person name="Okumura C.Y."/>
            <person name="Schneider R."/>
            <person name="Smith A.J."/>
            <person name="Vanacova S."/>
            <person name="Villalvazo M."/>
            <person name="Haas B.J."/>
            <person name="Pertea M."/>
            <person name="Feldblyum T.V."/>
            <person name="Utterback T.R."/>
            <person name="Shu C.L."/>
            <person name="Osoegawa K."/>
            <person name="de Jong P.J."/>
            <person name="Hrdy I."/>
            <person name="Horvathova L."/>
            <person name="Zubacova Z."/>
            <person name="Dolezal P."/>
            <person name="Malik S.B."/>
            <person name="Logsdon J.M. Jr."/>
            <person name="Henze K."/>
            <person name="Gupta A."/>
            <person name="Wang C.C."/>
            <person name="Dunne R.L."/>
            <person name="Upcroft J.A."/>
            <person name="Upcroft P."/>
            <person name="White O."/>
            <person name="Salzberg S.L."/>
            <person name="Tang P."/>
            <person name="Chiu C.-H."/>
            <person name="Lee Y.-S."/>
            <person name="Embley T.M."/>
            <person name="Coombs G.H."/>
            <person name="Mottram J.C."/>
            <person name="Tachezy J."/>
            <person name="Fraser-Liggett C.M."/>
            <person name="Johnson P.J."/>
        </authorList>
    </citation>
    <scope>NUCLEOTIDE SEQUENCE [LARGE SCALE GENOMIC DNA]</scope>
    <source>
        <strain evidence="3">G3</strain>
    </source>
</reference>
<dbReference type="VEuPathDB" id="TrichDB:TVAGG3_0562370"/>
<dbReference type="EMBL" id="DS113205">
    <property type="protein sequence ID" value="EAY19688.1"/>
    <property type="molecule type" value="Genomic_DNA"/>
</dbReference>
<gene>
    <name evidence="3" type="ORF">TVAG_432840</name>
</gene>
<dbReference type="RefSeq" id="XP_001580674.1">
    <property type="nucleotide sequence ID" value="XM_001580624.1"/>
</dbReference>
<dbReference type="SMR" id="A2DIS5"/>
<name>A2DIS5_TRIV3</name>
<evidence type="ECO:0000313" key="4">
    <source>
        <dbReference type="Proteomes" id="UP000001542"/>
    </source>
</evidence>
<keyword evidence="2" id="KW-0812">Transmembrane</keyword>
<dbReference type="Proteomes" id="UP000001542">
    <property type="component" value="Unassembled WGS sequence"/>
</dbReference>
<protein>
    <submittedName>
        <fullName evidence="3">Uncharacterized protein</fullName>
    </submittedName>
</protein>
<proteinExistence type="predicted"/>
<keyword evidence="4" id="KW-1185">Reference proteome</keyword>
<dbReference type="AlphaFoldDB" id="A2DIS5"/>
<sequence length="486" mass="55718">MSVQAYELYLPEYCPDNKYYFAKDVAFIEPTTVSIQNSTLWAIVDSLDRLTAPMTVVLTKTNGYSSELYRTVCNYPFTFPIPTIFEITSIDAKTTFYIPGDRFLQFDATSPCVQVLNNQWQPNEFRYHTLAAFYRLGIIPTISQSVFSEQQQFSKISETFFEKFNLHPPLAMALQAIFKNLYFAFHFFGFDFPTTAAQKQSLQAVQALAQVVTSSNDTQRLFAISEMKWMINNCRRFCFPDSQLPNGVISAEMYQSLMDTMSFIRTTLAKLNIISNGANAEENLLNGIKIFQKMHGLPVGACDMFTLRHLVNCITPSTCDFLVFCKYCNMLPPTQSPLSFRAGIKRITTMYADPSISTLEQAFNDALSIVKTHNEGPSWLVREAENSIDRHMKRLDTAVDKSENVEQRVSVVKKTLKEIEKANSELAEHVDESGRLLDQVLDEHQAMIEKFTHLEQRIHDIHKGNRLMFIINLILVLIVVWRFIFK</sequence>
<reference evidence="3" key="1">
    <citation type="submission" date="2006-10" db="EMBL/GenBank/DDBJ databases">
        <authorList>
            <person name="Amadeo P."/>
            <person name="Zhao Q."/>
            <person name="Wortman J."/>
            <person name="Fraser-Liggett C."/>
            <person name="Carlton J."/>
        </authorList>
    </citation>
    <scope>NUCLEOTIDE SEQUENCE</scope>
    <source>
        <strain evidence="3">G3</strain>
    </source>
</reference>
<feature type="transmembrane region" description="Helical" evidence="2">
    <location>
        <begin position="467"/>
        <end position="485"/>
    </location>
</feature>
<evidence type="ECO:0000256" key="2">
    <source>
        <dbReference type="SAM" id="Phobius"/>
    </source>
</evidence>
<dbReference type="KEGG" id="tva:5465217"/>